<proteinExistence type="predicted"/>
<feature type="transmembrane region" description="Helical" evidence="2">
    <location>
        <begin position="173"/>
        <end position="195"/>
    </location>
</feature>
<gene>
    <name evidence="3" type="ORF">BS297_22695</name>
</gene>
<feature type="transmembrane region" description="Helical" evidence="2">
    <location>
        <begin position="128"/>
        <end position="148"/>
    </location>
</feature>
<comment type="caution">
    <text evidence="3">The sequence shown here is derived from an EMBL/GenBank/DDBJ whole genome shotgun (WGS) entry which is preliminary data.</text>
</comment>
<organism evidence="3 4">
    <name type="scientific">Rhodococcus erythropolis</name>
    <name type="common">Arthrobacter picolinophilus</name>
    <dbReference type="NCBI Taxonomy" id="1833"/>
    <lineage>
        <taxon>Bacteria</taxon>
        <taxon>Bacillati</taxon>
        <taxon>Actinomycetota</taxon>
        <taxon>Actinomycetes</taxon>
        <taxon>Mycobacteriales</taxon>
        <taxon>Nocardiaceae</taxon>
        <taxon>Rhodococcus</taxon>
        <taxon>Rhodococcus erythropolis group</taxon>
    </lineage>
</organism>
<feature type="transmembrane region" description="Helical" evidence="2">
    <location>
        <begin position="216"/>
        <end position="240"/>
    </location>
</feature>
<name>A0A5N5DZ33_RHOER</name>
<evidence type="ECO:0000256" key="1">
    <source>
        <dbReference type="SAM" id="MobiDB-lite"/>
    </source>
</evidence>
<accession>A0A5N5DZ33</accession>
<feature type="region of interest" description="Disordered" evidence="1">
    <location>
        <begin position="33"/>
        <end position="55"/>
    </location>
</feature>
<dbReference type="AlphaFoldDB" id="A0A5N5DZ33"/>
<sequence length="241" mass="24086">MPHSLTWEYVDTGKTDESSRFVITRVTTGSPVHSGTTVDRVSTTPGTTSQARFDDPGVKSGAPLAAVIGLLGAVGVAASPVVGVGSGRGVDTTGALASAALFAAVCTIIVPLVAVLTSGRRPALAGGLLAGIGAVSLGAAILDVQLFVDAIDANRLDLFRPISAGSIDAGPGAYLALAGHCLLVLSGVLGLVAVHRESERDGYGSARAAEFDGRSVGGRIGAWPTALLILAAVVFVLSLFG</sequence>
<evidence type="ECO:0000313" key="3">
    <source>
        <dbReference type="EMBL" id="KAB2583046.1"/>
    </source>
</evidence>
<evidence type="ECO:0000313" key="4">
    <source>
        <dbReference type="Proteomes" id="UP000325576"/>
    </source>
</evidence>
<feature type="compositionally biased region" description="Polar residues" evidence="1">
    <location>
        <begin position="33"/>
        <end position="51"/>
    </location>
</feature>
<keyword evidence="2" id="KW-0812">Transmembrane</keyword>
<protein>
    <submittedName>
        <fullName evidence="3">Uncharacterized protein</fullName>
    </submittedName>
</protein>
<evidence type="ECO:0000256" key="2">
    <source>
        <dbReference type="SAM" id="Phobius"/>
    </source>
</evidence>
<keyword evidence="2" id="KW-0472">Membrane</keyword>
<dbReference type="Proteomes" id="UP000325576">
    <property type="component" value="Unassembled WGS sequence"/>
</dbReference>
<reference evidence="3 4" key="1">
    <citation type="journal article" date="2017" name="Poromechanics V (2013)">
        <title>Genomic Characterization of the Arsenic-Tolerant Actinobacterium, &lt;i&gt;Rhodococcus erythropolis&lt;/i&gt; S43.</title>
        <authorList>
            <person name="Retamal-Morales G."/>
            <person name="Mehnert M."/>
            <person name="Schwabe R."/>
            <person name="Tischler D."/>
            <person name="Schloemann M."/>
            <person name="Levican G.J."/>
        </authorList>
    </citation>
    <scope>NUCLEOTIDE SEQUENCE [LARGE SCALE GENOMIC DNA]</scope>
    <source>
        <strain evidence="3 4">S43</strain>
    </source>
</reference>
<feature type="transmembrane region" description="Helical" evidence="2">
    <location>
        <begin position="62"/>
        <end position="83"/>
    </location>
</feature>
<feature type="transmembrane region" description="Helical" evidence="2">
    <location>
        <begin position="95"/>
        <end position="116"/>
    </location>
</feature>
<keyword evidence="2" id="KW-1133">Transmembrane helix</keyword>
<dbReference type="EMBL" id="MRBO01000607">
    <property type="protein sequence ID" value="KAB2583046.1"/>
    <property type="molecule type" value="Genomic_DNA"/>
</dbReference>
<feature type="non-terminal residue" evidence="3">
    <location>
        <position position="241"/>
    </location>
</feature>